<accession>A0A328BDR8</accession>
<comment type="caution">
    <text evidence="1">The sequence shown here is derived from an EMBL/GenBank/DDBJ whole genome shotgun (WGS) entry which is preliminary data.</text>
</comment>
<dbReference type="Proteomes" id="UP000248553">
    <property type="component" value="Unassembled WGS sequence"/>
</dbReference>
<dbReference type="OrthoDB" id="194151at2"/>
<evidence type="ECO:0000313" key="1">
    <source>
        <dbReference type="EMBL" id="RAK64006.1"/>
    </source>
</evidence>
<keyword evidence="1" id="KW-0808">Transferase</keyword>
<proteinExistence type="predicted"/>
<protein>
    <submittedName>
        <fullName evidence="1">GCN5 family acetyltransferase</fullName>
    </submittedName>
</protein>
<reference evidence="2" key="1">
    <citation type="submission" date="2018-05" db="EMBL/GenBank/DDBJ databases">
        <authorList>
            <person name="Nie L."/>
        </authorList>
    </citation>
    <scope>NUCLEOTIDE SEQUENCE [LARGE SCALE GENOMIC DNA]</scope>
    <source>
        <strain evidence="2">NL</strain>
    </source>
</reference>
<name>A0A328BDR8_9BACT</name>
<sequence>MAEYPNVKDASLIGTYPALVSGGGGYVWDDVLEYRVWCHPHDGAPDTEDGNDYYYVFETYGEALEFSEATLGAEQPLALIVQEEYIDEPEPGQFAHIKAQRLTEWPVEFLSRPRRHANTIPAFFAPDAPKNRVDILRGLA</sequence>
<dbReference type="GO" id="GO:0016740">
    <property type="term" value="F:transferase activity"/>
    <property type="evidence" value="ECO:0007669"/>
    <property type="project" value="UniProtKB-KW"/>
</dbReference>
<evidence type="ECO:0000313" key="2">
    <source>
        <dbReference type="Proteomes" id="UP000248553"/>
    </source>
</evidence>
<organism evidence="1 2">
    <name type="scientific">Hymenobacter edaphi</name>
    <dbReference type="NCBI Taxonomy" id="2211146"/>
    <lineage>
        <taxon>Bacteria</taxon>
        <taxon>Pseudomonadati</taxon>
        <taxon>Bacteroidota</taxon>
        <taxon>Cytophagia</taxon>
        <taxon>Cytophagales</taxon>
        <taxon>Hymenobacteraceae</taxon>
        <taxon>Hymenobacter</taxon>
    </lineage>
</organism>
<dbReference type="EMBL" id="QHKM01000007">
    <property type="protein sequence ID" value="RAK64006.1"/>
    <property type="molecule type" value="Genomic_DNA"/>
</dbReference>
<dbReference type="AlphaFoldDB" id="A0A328BDR8"/>
<keyword evidence="2" id="KW-1185">Reference proteome</keyword>
<gene>
    <name evidence="1" type="ORF">DLM85_18835</name>
</gene>